<keyword evidence="9" id="KW-1185">Reference proteome</keyword>
<dbReference type="STRING" id="1555112.LIP_0617"/>
<dbReference type="PATRIC" id="fig|1555112.3.peg.645"/>
<evidence type="ECO:0000313" key="8">
    <source>
        <dbReference type="EMBL" id="BAS26474.1"/>
    </source>
</evidence>
<dbReference type="PANTHER" id="PTHR43141">
    <property type="entry name" value="CYTOCHROME BD2 SUBUNIT II"/>
    <property type="match status" value="1"/>
</dbReference>
<evidence type="ECO:0000256" key="3">
    <source>
        <dbReference type="ARBA" id="ARBA00022475"/>
    </source>
</evidence>
<keyword evidence="4 7" id="KW-0812">Transmembrane</keyword>
<dbReference type="PANTHER" id="PTHR43141:SF4">
    <property type="entry name" value="CYTOCHROME BD2 SUBUNIT II"/>
    <property type="match status" value="1"/>
</dbReference>
<evidence type="ECO:0000256" key="2">
    <source>
        <dbReference type="ARBA" id="ARBA00007543"/>
    </source>
</evidence>
<sequence>MSPAEPTALQQGVLLLMLLALNAYAVLGGADFGGGVWDLFARGPRKEAQQEAIARAMGPVWEANHVWVIFLVVLLFSAFPPVFAAVSVAFFLPLHLVLLGIILRGAAFVFRARMPRREPPYGLWASLFGAASVVTPFLLGAALGAISSGGVRLVDGAVRVDPALAWFSPLSLMIGALALTLGAYLAAVYLTVETRGALQEDFRRRALGAGAALAVIALVLLLVLPSQAPHLWQSFHRPAAWALLLGGLAAAALSAWAVWRRRFLLARAVSVAEVSILLWGWGLAHWPYLIYPDLTVAGTAVPDPTLRILLIVSLVGLVFIAPALGLLFRVFKGEPEAGPTSERPG</sequence>
<proteinExistence type="inferred from homology"/>
<organism evidence="8 9">
    <name type="scientific">Limnochorda pilosa</name>
    <dbReference type="NCBI Taxonomy" id="1555112"/>
    <lineage>
        <taxon>Bacteria</taxon>
        <taxon>Bacillati</taxon>
        <taxon>Bacillota</taxon>
        <taxon>Limnochordia</taxon>
        <taxon>Limnochordales</taxon>
        <taxon>Limnochordaceae</taxon>
        <taxon>Limnochorda</taxon>
    </lineage>
</organism>
<evidence type="ECO:0000256" key="4">
    <source>
        <dbReference type="ARBA" id="ARBA00022692"/>
    </source>
</evidence>
<accession>A0A0K2SHZ6</accession>
<dbReference type="KEGG" id="lpil:LIP_0617"/>
<comment type="similarity">
    <text evidence="2">Belongs to the cytochrome ubiquinol oxidase subunit 2 family.</text>
</comment>
<dbReference type="AlphaFoldDB" id="A0A0K2SHZ6"/>
<keyword evidence="3" id="KW-1003">Cell membrane</keyword>
<dbReference type="InterPro" id="IPR003317">
    <property type="entry name" value="Cyt-d_oxidase_su2"/>
</dbReference>
<comment type="subcellular location">
    <subcellularLocation>
        <location evidence="1">Cell membrane</location>
        <topology evidence="1">Multi-pass membrane protein</topology>
    </subcellularLocation>
</comment>
<feature type="transmembrane region" description="Helical" evidence="7">
    <location>
        <begin position="204"/>
        <end position="224"/>
    </location>
</feature>
<evidence type="ECO:0000256" key="7">
    <source>
        <dbReference type="SAM" id="Phobius"/>
    </source>
</evidence>
<keyword evidence="5 7" id="KW-1133">Transmembrane helix</keyword>
<dbReference type="RefSeq" id="WP_198409679.1">
    <property type="nucleotide sequence ID" value="NZ_AP014924.1"/>
</dbReference>
<dbReference type="GO" id="GO:0019646">
    <property type="term" value="P:aerobic electron transport chain"/>
    <property type="evidence" value="ECO:0007669"/>
    <property type="project" value="TreeGrafter"/>
</dbReference>
<feature type="transmembrane region" description="Helical" evidence="7">
    <location>
        <begin position="239"/>
        <end position="259"/>
    </location>
</feature>
<reference evidence="9" key="2">
    <citation type="journal article" date="2016" name="Int. J. Syst. Evol. Microbiol.">
        <title>Complete genome sequence and cell structure of Limnochorda pilosa, a Gram-negative spore-former within the phylum Firmicutes.</title>
        <authorList>
            <person name="Watanabe M."/>
            <person name="Kojima H."/>
            <person name="Fukui M."/>
        </authorList>
    </citation>
    <scope>NUCLEOTIDE SEQUENCE [LARGE SCALE GENOMIC DNA]</scope>
    <source>
        <strain evidence="9">HC45</strain>
    </source>
</reference>
<protein>
    <submittedName>
        <fullName evidence="8">Cytochrome BD ubiquinol oxidase subunit II</fullName>
    </submittedName>
</protein>
<name>A0A0K2SHZ6_LIMPI</name>
<feature type="transmembrane region" description="Helical" evidence="7">
    <location>
        <begin position="85"/>
        <end position="110"/>
    </location>
</feature>
<dbReference type="Pfam" id="PF02322">
    <property type="entry name" value="Cyt_bd_oxida_II"/>
    <property type="match status" value="1"/>
</dbReference>
<feature type="transmembrane region" description="Helical" evidence="7">
    <location>
        <begin position="166"/>
        <end position="192"/>
    </location>
</feature>
<gene>
    <name evidence="8" type="ORF">LIP_0617</name>
</gene>
<evidence type="ECO:0000256" key="5">
    <source>
        <dbReference type="ARBA" id="ARBA00022989"/>
    </source>
</evidence>
<feature type="transmembrane region" description="Helical" evidence="7">
    <location>
        <begin position="271"/>
        <end position="288"/>
    </location>
</feature>
<feature type="transmembrane region" description="Helical" evidence="7">
    <location>
        <begin position="12"/>
        <end position="40"/>
    </location>
</feature>
<feature type="transmembrane region" description="Helical" evidence="7">
    <location>
        <begin position="308"/>
        <end position="328"/>
    </location>
</feature>
<feature type="transmembrane region" description="Helical" evidence="7">
    <location>
        <begin position="61"/>
        <end position="79"/>
    </location>
</feature>
<evidence type="ECO:0000256" key="1">
    <source>
        <dbReference type="ARBA" id="ARBA00004651"/>
    </source>
</evidence>
<dbReference type="Proteomes" id="UP000065807">
    <property type="component" value="Chromosome"/>
</dbReference>
<feature type="transmembrane region" description="Helical" evidence="7">
    <location>
        <begin position="122"/>
        <end position="146"/>
    </location>
</feature>
<dbReference type="GO" id="GO:0016682">
    <property type="term" value="F:oxidoreductase activity, acting on diphenols and related substances as donors, oxygen as acceptor"/>
    <property type="evidence" value="ECO:0007669"/>
    <property type="project" value="TreeGrafter"/>
</dbReference>
<keyword evidence="6 7" id="KW-0472">Membrane</keyword>
<reference evidence="9" key="1">
    <citation type="submission" date="2015-07" db="EMBL/GenBank/DDBJ databases">
        <title>Complete genome sequence and phylogenetic analysis of Limnochorda pilosa.</title>
        <authorList>
            <person name="Watanabe M."/>
            <person name="Kojima H."/>
            <person name="Fukui M."/>
        </authorList>
    </citation>
    <scope>NUCLEOTIDE SEQUENCE [LARGE SCALE GENOMIC DNA]</scope>
    <source>
        <strain evidence="9">HC45</strain>
    </source>
</reference>
<dbReference type="EMBL" id="AP014924">
    <property type="protein sequence ID" value="BAS26474.1"/>
    <property type="molecule type" value="Genomic_DNA"/>
</dbReference>
<dbReference type="GO" id="GO:0005886">
    <property type="term" value="C:plasma membrane"/>
    <property type="evidence" value="ECO:0007669"/>
    <property type="project" value="UniProtKB-SubCell"/>
</dbReference>
<evidence type="ECO:0000313" key="9">
    <source>
        <dbReference type="Proteomes" id="UP000065807"/>
    </source>
</evidence>
<evidence type="ECO:0000256" key="6">
    <source>
        <dbReference type="ARBA" id="ARBA00023136"/>
    </source>
</evidence>
<dbReference type="GO" id="GO:0070069">
    <property type="term" value="C:cytochrome complex"/>
    <property type="evidence" value="ECO:0007669"/>
    <property type="project" value="TreeGrafter"/>
</dbReference>
<dbReference type="GO" id="GO:0009055">
    <property type="term" value="F:electron transfer activity"/>
    <property type="evidence" value="ECO:0007669"/>
    <property type="project" value="TreeGrafter"/>
</dbReference>